<comment type="caution">
    <text evidence="8">The sequence shown here is derived from an EMBL/GenBank/DDBJ whole genome shotgun (WGS) entry which is preliminary data.</text>
</comment>
<keyword evidence="5" id="KW-0521">NADP</keyword>
<evidence type="ECO:0000256" key="6">
    <source>
        <dbReference type="ARBA" id="ARBA00023002"/>
    </source>
</evidence>
<comment type="similarity">
    <text evidence="2">Belongs to the nitroreductase family.</text>
</comment>
<evidence type="ECO:0000256" key="2">
    <source>
        <dbReference type="ARBA" id="ARBA00007118"/>
    </source>
</evidence>
<dbReference type="EMBL" id="QNUL01000045">
    <property type="protein sequence ID" value="REA55677.1"/>
    <property type="molecule type" value="Genomic_DNA"/>
</dbReference>
<dbReference type="RefSeq" id="WP_115834236.1">
    <property type="nucleotide sequence ID" value="NZ_QNUL01000045.1"/>
</dbReference>
<comment type="cofactor">
    <cofactor evidence="1">
        <name>FMN</name>
        <dbReference type="ChEBI" id="CHEBI:58210"/>
    </cofactor>
</comment>
<keyword evidence="3" id="KW-0285">Flavoprotein</keyword>
<accession>A0A3D8Y2K6</accession>
<evidence type="ECO:0000313" key="9">
    <source>
        <dbReference type="Proteomes" id="UP000256373"/>
    </source>
</evidence>
<keyword evidence="4" id="KW-0288">FMN</keyword>
<evidence type="ECO:0000256" key="3">
    <source>
        <dbReference type="ARBA" id="ARBA00022630"/>
    </source>
</evidence>
<keyword evidence="6" id="KW-0560">Oxidoreductase</keyword>
<feature type="domain" description="Nitroreductase" evidence="7">
    <location>
        <begin position="10"/>
        <end position="185"/>
    </location>
</feature>
<dbReference type="OrthoDB" id="9809288at2"/>
<proteinExistence type="inferred from homology"/>
<dbReference type="GO" id="GO:0016491">
    <property type="term" value="F:oxidoreductase activity"/>
    <property type="evidence" value="ECO:0007669"/>
    <property type="project" value="UniProtKB-KW"/>
</dbReference>
<evidence type="ECO:0000313" key="8">
    <source>
        <dbReference type="EMBL" id="REA55677.1"/>
    </source>
</evidence>
<dbReference type="InterPro" id="IPR000415">
    <property type="entry name" value="Nitroreductase-like"/>
</dbReference>
<dbReference type="InterPro" id="IPR029479">
    <property type="entry name" value="Nitroreductase"/>
</dbReference>
<protein>
    <submittedName>
        <fullName evidence="8">NAD(P)H-dependent oxidoreductase</fullName>
    </submittedName>
</protein>
<evidence type="ECO:0000256" key="5">
    <source>
        <dbReference type="ARBA" id="ARBA00022857"/>
    </source>
</evidence>
<evidence type="ECO:0000256" key="1">
    <source>
        <dbReference type="ARBA" id="ARBA00001917"/>
    </source>
</evidence>
<evidence type="ECO:0000256" key="4">
    <source>
        <dbReference type="ARBA" id="ARBA00022643"/>
    </source>
</evidence>
<reference evidence="8 9" key="1">
    <citation type="submission" date="2018-07" db="EMBL/GenBank/DDBJ databases">
        <title>Dyadobacter roseus sp. nov., isolated from rose rhizosphere soil.</title>
        <authorList>
            <person name="Chen L."/>
        </authorList>
    </citation>
    <scope>NUCLEOTIDE SEQUENCE [LARGE SCALE GENOMIC DNA]</scope>
    <source>
        <strain evidence="8 9">RS19</strain>
    </source>
</reference>
<organism evidence="8 9">
    <name type="scientific">Dyadobacter luteus</name>
    <dbReference type="NCBI Taxonomy" id="2259619"/>
    <lineage>
        <taxon>Bacteria</taxon>
        <taxon>Pseudomonadati</taxon>
        <taxon>Bacteroidota</taxon>
        <taxon>Cytophagia</taxon>
        <taxon>Cytophagales</taxon>
        <taxon>Spirosomataceae</taxon>
        <taxon>Dyadobacter</taxon>
    </lineage>
</organism>
<name>A0A3D8Y2K6_9BACT</name>
<dbReference type="Pfam" id="PF00881">
    <property type="entry name" value="Nitroreductase"/>
    <property type="match status" value="1"/>
</dbReference>
<sequence length="210" mass="23510">MSDLIEKLNWRYAAKRMNGELIPEDKLNNILEAIKLSPSSVGLQPYKVLVISDKALKERIFNEAAPQPQIKESSHLLVFAVWEKITADDITAYMNLIASTRGLDVTSLEQFQQKISDSILSRTEQVNFDWAARQAYIALGHASVAAATEHVDSTPMEGFNNAKLDEVLGLNEKGLKSVVMMTLGYRDSTNDHLASAKKVRRPNEEFFVTI</sequence>
<dbReference type="Proteomes" id="UP000256373">
    <property type="component" value="Unassembled WGS sequence"/>
</dbReference>
<dbReference type="SUPFAM" id="SSF55469">
    <property type="entry name" value="FMN-dependent nitroreductase-like"/>
    <property type="match status" value="1"/>
</dbReference>
<gene>
    <name evidence="8" type="ORF">DSL64_27775</name>
</gene>
<dbReference type="Gene3D" id="3.40.109.10">
    <property type="entry name" value="NADH Oxidase"/>
    <property type="match status" value="1"/>
</dbReference>
<dbReference type="CDD" id="cd02149">
    <property type="entry name" value="NfsB-like"/>
    <property type="match status" value="1"/>
</dbReference>
<evidence type="ECO:0000259" key="7">
    <source>
        <dbReference type="Pfam" id="PF00881"/>
    </source>
</evidence>
<dbReference type="PANTHER" id="PTHR43673:SF2">
    <property type="entry name" value="NITROREDUCTASE"/>
    <property type="match status" value="1"/>
</dbReference>
<dbReference type="AlphaFoldDB" id="A0A3D8Y2K6"/>
<dbReference type="PANTHER" id="PTHR43673">
    <property type="entry name" value="NAD(P)H NITROREDUCTASE YDGI-RELATED"/>
    <property type="match status" value="1"/>
</dbReference>
<keyword evidence="9" id="KW-1185">Reference proteome</keyword>
<dbReference type="InterPro" id="IPR033878">
    <property type="entry name" value="NfsB-like"/>
</dbReference>